<dbReference type="Pfam" id="PF07707">
    <property type="entry name" value="BACK"/>
    <property type="match status" value="1"/>
</dbReference>
<dbReference type="KEGG" id="goe:100898098"/>
<dbReference type="Gene3D" id="1.25.40.420">
    <property type="match status" value="1"/>
</dbReference>
<evidence type="ECO:0000256" key="6">
    <source>
        <dbReference type="ARBA" id="ARBA00023203"/>
    </source>
</evidence>
<name>A0AAJ7PA48_9ACAR</name>
<keyword evidence="4" id="KW-0677">Repeat</keyword>
<accession>A0AAJ7PA48</accession>
<dbReference type="SUPFAM" id="SSF117281">
    <property type="entry name" value="Kelch motif"/>
    <property type="match status" value="1"/>
</dbReference>
<evidence type="ECO:0000256" key="3">
    <source>
        <dbReference type="ARBA" id="ARBA00022441"/>
    </source>
</evidence>
<dbReference type="InterPro" id="IPR011705">
    <property type="entry name" value="BACK"/>
</dbReference>
<dbReference type="SMART" id="SM00875">
    <property type="entry name" value="BACK"/>
    <property type="match status" value="1"/>
</dbReference>
<evidence type="ECO:0000256" key="4">
    <source>
        <dbReference type="ARBA" id="ARBA00022737"/>
    </source>
</evidence>
<keyword evidence="3" id="KW-0880">Kelch repeat</keyword>
<dbReference type="SMART" id="SM00225">
    <property type="entry name" value="BTB"/>
    <property type="match status" value="1"/>
</dbReference>
<dbReference type="InterPro" id="IPR017096">
    <property type="entry name" value="BTB-kelch_protein"/>
</dbReference>
<keyword evidence="6" id="KW-0009">Actin-binding</keyword>
<dbReference type="PANTHER" id="PTHR24412:SF172">
    <property type="entry name" value="KELCH-LIKE PROTEIN 10"/>
    <property type="match status" value="1"/>
</dbReference>
<dbReference type="PROSITE" id="PS50097">
    <property type="entry name" value="BTB"/>
    <property type="match status" value="1"/>
</dbReference>
<sequence>MVIPGGGVECLETCVANSSPDTVLVCDDGSKIKAHRLPLAATSAYFRVAFFEFGKVRNNESIRKQVRVPMLKMEQVEAAVTFANKGEVELSLRNIQDVLEAADFLGMESLVQVCHKFMKEKSNGPNVLDLWRLCDKYLMNGMRDHLYHRIMEDFCKLTESDDLYETSFEEFHTFLNDDCLNVRDEDKLWSICERWIRHDFETRHSHIFELLQTIRVYLIDEAAVRDLLSSSSLLSGHDRCKFYLMRVHSSMNTRTPFLHDLGEELPVKSTIPREPHGVILILGGWLQAPSNLFEVYDPSADRHTTFPQLADTNELRAYHKMALVNNEIYVIGGFHGDNHYHKNCRKFSLSTRTWSHVTPMNVERCYVSVAVVDGKIYAIGGYNGRFRLNTAEVLNLETNQWSLIRPMEYQRSDAACAVVNGKIYAIGGFTGTMCNRTVECYDPASNSWTLVSSMSTVRSGVSAVALDGKIYALGGSSGSSRLSSCEVYDPATDKWSPIAPMLTARSNFATVVCASYIYVFGGYTGQATTKFCECYSPATNEWFVLTDMTHPRSALAAIFIPCFDGIRELSYPNRKQIFLEAQRPPVVTEVD</sequence>
<dbReference type="Pfam" id="PF00651">
    <property type="entry name" value="BTB"/>
    <property type="match status" value="1"/>
</dbReference>
<dbReference type="InterPro" id="IPR000210">
    <property type="entry name" value="BTB/POZ_dom"/>
</dbReference>
<keyword evidence="9" id="KW-1185">Reference proteome</keyword>
<comment type="pathway">
    <text evidence="1">Protein modification; protein ubiquitination.</text>
</comment>
<comment type="function">
    <text evidence="7">Probable substrate-specific adapter of an E3 ubiquitin-protein ligase complex which mediates the ubiquitination and subsequent proteasomal degradation of target proteins. May have a role in synapse differentiation and growth.</text>
</comment>
<organism evidence="9 10">
    <name type="scientific">Galendromus occidentalis</name>
    <name type="common">western predatory mite</name>
    <dbReference type="NCBI Taxonomy" id="34638"/>
    <lineage>
        <taxon>Eukaryota</taxon>
        <taxon>Metazoa</taxon>
        <taxon>Ecdysozoa</taxon>
        <taxon>Arthropoda</taxon>
        <taxon>Chelicerata</taxon>
        <taxon>Arachnida</taxon>
        <taxon>Acari</taxon>
        <taxon>Parasitiformes</taxon>
        <taxon>Mesostigmata</taxon>
        <taxon>Gamasina</taxon>
        <taxon>Phytoseioidea</taxon>
        <taxon>Phytoseiidae</taxon>
        <taxon>Typhlodrominae</taxon>
        <taxon>Galendromus</taxon>
    </lineage>
</organism>
<evidence type="ECO:0000256" key="7">
    <source>
        <dbReference type="ARBA" id="ARBA00043912"/>
    </source>
</evidence>
<dbReference type="PRINTS" id="PR00501">
    <property type="entry name" value="KELCHREPEAT"/>
</dbReference>
<protein>
    <recommendedName>
        <fullName evidence="2">Kelch-like protein diablo</fullName>
    </recommendedName>
</protein>
<dbReference type="PANTHER" id="PTHR24412">
    <property type="entry name" value="KELCH PROTEIN"/>
    <property type="match status" value="1"/>
</dbReference>
<dbReference type="InterPro" id="IPR006652">
    <property type="entry name" value="Kelch_1"/>
</dbReference>
<dbReference type="SUPFAM" id="SSF54695">
    <property type="entry name" value="POZ domain"/>
    <property type="match status" value="1"/>
</dbReference>
<dbReference type="PIRSF" id="PIRSF037037">
    <property type="entry name" value="Kelch-like_protein_gigaxonin"/>
    <property type="match status" value="1"/>
</dbReference>
<evidence type="ECO:0000313" key="9">
    <source>
        <dbReference type="Proteomes" id="UP000694867"/>
    </source>
</evidence>
<reference evidence="10" key="1">
    <citation type="submission" date="2025-08" db="UniProtKB">
        <authorList>
            <consortium name="RefSeq"/>
        </authorList>
    </citation>
    <scope>IDENTIFICATION</scope>
</reference>
<gene>
    <name evidence="10" type="primary">LOC100898098</name>
</gene>
<dbReference type="InterPro" id="IPR015915">
    <property type="entry name" value="Kelch-typ_b-propeller"/>
</dbReference>
<keyword evidence="5" id="KW-0833">Ubl conjugation pathway</keyword>
<feature type="domain" description="BTB" evidence="8">
    <location>
        <begin position="20"/>
        <end position="92"/>
    </location>
</feature>
<dbReference type="RefSeq" id="XP_018495661.2">
    <property type="nucleotide sequence ID" value="XM_018640145.2"/>
</dbReference>
<dbReference type="AlphaFoldDB" id="A0AAJ7PA48"/>
<evidence type="ECO:0000313" key="10">
    <source>
        <dbReference type="RefSeq" id="XP_018495661.2"/>
    </source>
</evidence>
<proteinExistence type="predicted"/>
<evidence type="ECO:0000259" key="8">
    <source>
        <dbReference type="PROSITE" id="PS50097"/>
    </source>
</evidence>
<dbReference type="Gene3D" id="2.120.10.80">
    <property type="entry name" value="Kelch-type beta propeller"/>
    <property type="match status" value="2"/>
</dbReference>
<dbReference type="GeneID" id="100898098"/>
<dbReference type="SMART" id="SM00612">
    <property type="entry name" value="Kelch"/>
    <property type="match status" value="6"/>
</dbReference>
<dbReference type="Proteomes" id="UP000694867">
    <property type="component" value="Unplaced"/>
</dbReference>
<evidence type="ECO:0000256" key="5">
    <source>
        <dbReference type="ARBA" id="ARBA00022786"/>
    </source>
</evidence>
<evidence type="ECO:0000256" key="1">
    <source>
        <dbReference type="ARBA" id="ARBA00004906"/>
    </source>
</evidence>
<evidence type="ECO:0000256" key="2">
    <source>
        <dbReference type="ARBA" id="ARBA00013699"/>
    </source>
</evidence>
<dbReference type="GO" id="GO:0003779">
    <property type="term" value="F:actin binding"/>
    <property type="evidence" value="ECO:0007669"/>
    <property type="project" value="UniProtKB-KW"/>
</dbReference>
<dbReference type="InterPro" id="IPR011333">
    <property type="entry name" value="SKP1/BTB/POZ_sf"/>
</dbReference>
<dbReference type="Pfam" id="PF01344">
    <property type="entry name" value="Kelch_1"/>
    <property type="match status" value="2"/>
</dbReference>
<dbReference type="Pfam" id="PF24681">
    <property type="entry name" value="Kelch_KLHDC2_KLHL20_DRC7"/>
    <property type="match status" value="1"/>
</dbReference>
<dbReference type="Gene3D" id="3.30.710.10">
    <property type="entry name" value="Potassium Channel Kv1.1, Chain A"/>
    <property type="match status" value="1"/>
</dbReference>